<evidence type="ECO:0008006" key="4">
    <source>
        <dbReference type="Google" id="ProtNLM"/>
    </source>
</evidence>
<feature type="region of interest" description="Disordered" evidence="1">
    <location>
        <begin position="254"/>
        <end position="280"/>
    </location>
</feature>
<dbReference type="Proteomes" id="UP000297597">
    <property type="component" value="Unassembled WGS sequence"/>
</dbReference>
<protein>
    <recommendedName>
        <fullName evidence="4">Peptidase</fullName>
    </recommendedName>
</protein>
<evidence type="ECO:0000313" key="3">
    <source>
        <dbReference type="Proteomes" id="UP000297597"/>
    </source>
</evidence>
<dbReference type="RefSeq" id="WP_134215459.1">
    <property type="nucleotide sequence ID" value="NZ_QFFZ01000058.1"/>
</dbReference>
<proteinExistence type="predicted"/>
<organism evidence="2 3">
    <name type="scientific">Pelotomaculum propionicicum</name>
    <dbReference type="NCBI Taxonomy" id="258475"/>
    <lineage>
        <taxon>Bacteria</taxon>
        <taxon>Bacillati</taxon>
        <taxon>Bacillota</taxon>
        <taxon>Clostridia</taxon>
        <taxon>Eubacteriales</taxon>
        <taxon>Desulfotomaculaceae</taxon>
        <taxon>Pelotomaculum</taxon>
    </lineage>
</organism>
<evidence type="ECO:0000313" key="2">
    <source>
        <dbReference type="EMBL" id="TEB09150.1"/>
    </source>
</evidence>
<gene>
    <name evidence="2" type="ORF">Pmgp_03371</name>
</gene>
<name>A0A4Y7RK74_9FIRM</name>
<feature type="compositionally biased region" description="Basic and acidic residues" evidence="1">
    <location>
        <begin position="264"/>
        <end position="280"/>
    </location>
</feature>
<evidence type="ECO:0000256" key="1">
    <source>
        <dbReference type="SAM" id="MobiDB-lite"/>
    </source>
</evidence>
<keyword evidence="3" id="KW-1185">Reference proteome</keyword>
<comment type="caution">
    <text evidence="2">The sequence shown here is derived from an EMBL/GenBank/DDBJ whole genome shotgun (WGS) entry which is preliminary data.</text>
</comment>
<dbReference type="EMBL" id="QFFZ01000058">
    <property type="protein sequence ID" value="TEB09150.1"/>
    <property type="molecule type" value="Genomic_DNA"/>
</dbReference>
<sequence length="311" mass="35554">MPEWHEVWRAGNYPQGNFTENDVQQIVDNYIPEESEAPVVIGHPKNEDPAFGWVEALKREGGKLLAKFKQVVPEFAEAVNQGRYKKVSVRLRKKENGWNLIHVGFLGAAKPQVEGLKPISFSEEDAAEGVDVECDFNQKEEKKVPPLDEKKLREDIRKELEAEFSADQDKLKKDLEAANRKLKLSELGSFISENKTKIPPATRAGLAEFMATLEDGEQMVEFTAKEKDKDKEVKQSPLEFFKDFVAKLPDYSPLFKETDQEEDATNRKHREDKEFTDTQVDEERLALHRKALDFAEKNKVTYEEALVAVGD</sequence>
<accession>A0A4Y7RK74</accession>
<reference evidence="2 3" key="1">
    <citation type="journal article" date="2018" name="Environ. Microbiol.">
        <title>Novel energy conservation strategies and behaviour of Pelotomaculum schinkii driving syntrophic propionate catabolism.</title>
        <authorList>
            <person name="Hidalgo-Ahumada C.A.P."/>
            <person name="Nobu M.K."/>
            <person name="Narihiro T."/>
            <person name="Tamaki H."/>
            <person name="Liu W.T."/>
            <person name="Kamagata Y."/>
            <person name="Stams A.J.M."/>
            <person name="Imachi H."/>
            <person name="Sousa D.Z."/>
        </authorList>
    </citation>
    <scope>NUCLEOTIDE SEQUENCE [LARGE SCALE GENOMIC DNA]</scope>
    <source>
        <strain evidence="2 3">MGP</strain>
    </source>
</reference>
<dbReference type="AlphaFoldDB" id="A0A4Y7RK74"/>
<dbReference type="OrthoDB" id="9816412at2"/>